<dbReference type="InterPro" id="IPR001736">
    <property type="entry name" value="PLipase_D/transphosphatidylase"/>
</dbReference>
<name>A0A1Q5PQP0_9ACTO</name>
<proteinExistence type="predicted"/>
<protein>
    <submittedName>
        <fullName evidence="2">Cardiolipin synthase B</fullName>
    </submittedName>
</protein>
<dbReference type="GO" id="GO:0032049">
    <property type="term" value="P:cardiolipin biosynthetic process"/>
    <property type="evidence" value="ECO:0007669"/>
    <property type="project" value="UniProtKB-ARBA"/>
</dbReference>
<feature type="domain" description="PLD phosphodiesterase" evidence="1">
    <location>
        <begin position="146"/>
        <end position="173"/>
    </location>
</feature>
<dbReference type="InterPro" id="IPR025202">
    <property type="entry name" value="PLD-like_dom"/>
</dbReference>
<dbReference type="Pfam" id="PF13091">
    <property type="entry name" value="PLDc_2"/>
    <property type="match status" value="2"/>
</dbReference>
<comment type="caution">
    <text evidence="2">The sequence shown here is derived from an EMBL/GenBank/DDBJ whole genome shotgun (WGS) entry which is preliminary data.</text>
</comment>
<evidence type="ECO:0000313" key="2">
    <source>
        <dbReference type="EMBL" id="OKL49894.1"/>
    </source>
</evidence>
<organism evidence="2 3">
    <name type="scientific">Boudabousia liubingyangii</name>
    <dbReference type="NCBI Taxonomy" id="1921764"/>
    <lineage>
        <taxon>Bacteria</taxon>
        <taxon>Bacillati</taxon>
        <taxon>Actinomycetota</taxon>
        <taxon>Actinomycetes</taxon>
        <taxon>Actinomycetales</taxon>
        <taxon>Actinomycetaceae</taxon>
        <taxon>Boudabousia</taxon>
    </lineage>
</organism>
<dbReference type="CDD" id="cd09110">
    <property type="entry name" value="PLDc_CLS_1"/>
    <property type="match status" value="1"/>
</dbReference>
<gene>
    <name evidence="2" type="ORF">BSR29_02590</name>
</gene>
<dbReference type="PANTHER" id="PTHR21248">
    <property type="entry name" value="CARDIOLIPIN SYNTHASE"/>
    <property type="match status" value="1"/>
</dbReference>
<dbReference type="SUPFAM" id="SSF56024">
    <property type="entry name" value="Phospholipase D/nuclease"/>
    <property type="match status" value="2"/>
</dbReference>
<dbReference type="CDD" id="cd09159">
    <property type="entry name" value="PLDc_ybhO_like_2"/>
    <property type="match status" value="1"/>
</dbReference>
<dbReference type="PANTHER" id="PTHR21248:SF22">
    <property type="entry name" value="PHOSPHOLIPASE D"/>
    <property type="match status" value="1"/>
</dbReference>
<dbReference type="Proteomes" id="UP000186785">
    <property type="component" value="Unassembled WGS sequence"/>
</dbReference>
<dbReference type="EMBL" id="MQSV01000001">
    <property type="protein sequence ID" value="OKL49894.1"/>
    <property type="molecule type" value="Genomic_DNA"/>
</dbReference>
<dbReference type="SMART" id="SM00155">
    <property type="entry name" value="PLDc"/>
    <property type="match status" value="2"/>
</dbReference>
<evidence type="ECO:0000313" key="3">
    <source>
        <dbReference type="Proteomes" id="UP000186785"/>
    </source>
</evidence>
<dbReference type="PROSITE" id="PS50035">
    <property type="entry name" value="PLD"/>
    <property type="match status" value="2"/>
</dbReference>
<dbReference type="STRING" id="1921764.BSR28_08570"/>
<dbReference type="GO" id="GO:0030572">
    <property type="term" value="F:phosphatidyltransferase activity"/>
    <property type="evidence" value="ECO:0007669"/>
    <property type="project" value="UniProtKB-ARBA"/>
</dbReference>
<dbReference type="Gene3D" id="3.30.870.10">
    <property type="entry name" value="Endonuclease Chain A"/>
    <property type="match status" value="2"/>
</dbReference>
<evidence type="ECO:0000259" key="1">
    <source>
        <dbReference type="PROSITE" id="PS50035"/>
    </source>
</evidence>
<accession>A0A1Q5PQP0</accession>
<dbReference type="AlphaFoldDB" id="A0A1Q5PQP0"/>
<feature type="domain" description="PLD phosphodiesterase" evidence="1">
    <location>
        <begin position="314"/>
        <end position="341"/>
    </location>
</feature>
<sequence length="401" mass="45855">MLGGAALQIVTAASIVTYDQFRKRRIPGGFEGFPHLPPTSAELAGNELTVYTNGQQLYDDMLKAINEAEHSVFFESFIWKGDDTGKAFKEAMINAAARGVHVYCIYDTFANLVVNPAFKIFPHLENLHILRFPILRPDMFLIKGRLFGRDHRKLLIVDGKVGWVGGYNIGDLYATEWRDTQIKIEGPAVWELENAFVEFWNEFKRPHHPELPDRGARAWDSRIQAVANTPSRLTFPIRGHYLDAIARASKQILITQAYFIPDREFIDALKRAAKRGVEVKILIPERSNHVLADWAAATTFTELLDAGIQIWLYQHAMVHAKTATIDGRWTTVGTANIDRLSLQGNFEVNVILTGKEPAQVMEKVFLKDMSTARELKLKKWANRPRFWLLIERIVRPMRFWL</sequence>
<keyword evidence="3" id="KW-1185">Reference proteome</keyword>
<reference evidence="2 3" key="1">
    <citation type="submission" date="2016-11" db="EMBL/GenBank/DDBJ databases">
        <title>Actinomyces gypaetusis sp. nov. isolated from the vulture Gypaetus barbatus in Qinghai Tibet Plateau China.</title>
        <authorList>
            <person name="Meng X."/>
        </authorList>
    </citation>
    <scope>NUCLEOTIDE SEQUENCE [LARGE SCALE GENOMIC DNA]</scope>
    <source>
        <strain evidence="2 3">VUL4_2</strain>
    </source>
</reference>